<comment type="catalytic activity">
    <reaction evidence="1">
        <text>ATP + protein L-histidine = ADP + protein N-phospho-L-histidine.</text>
        <dbReference type="EC" id="2.7.13.3"/>
    </reaction>
</comment>
<proteinExistence type="predicted"/>
<reference evidence="12 13" key="1">
    <citation type="submission" date="2023-07" db="EMBL/GenBank/DDBJ databases">
        <title>Sequencing the genomes of 1000 actinobacteria strains.</title>
        <authorList>
            <person name="Klenk H.-P."/>
        </authorList>
    </citation>
    <scope>NUCLEOTIDE SEQUENCE [LARGE SCALE GENOMIC DNA]</scope>
    <source>
        <strain evidence="12 13">DSM 44388</strain>
    </source>
</reference>
<dbReference type="RefSeq" id="WP_307240114.1">
    <property type="nucleotide sequence ID" value="NZ_JAUSQZ010000001.1"/>
</dbReference>
<evidence type="ECO:0000256" key="5">
    <source>
        <dbReference type="ARBA" id="ARBA00022741"/>
    </source>
</evidence>
<dbReference type="Gene3D" id="1.20.5.1930">
    <property type="match status" value="1"/>
</dbReference>
<feature type="coiled-coil region" evidence="9">
    <location>
        <begin position="177"/>
        <end position="204"/>
    </location>
</feature>
<evidence type="ECO:0000256" key="3">
    <source>
        <dbReference type="ARBA" id="ARBA00022553"/>
    </source>
</evidence>
<evidence type="ECO:0000256" key="1">
    <source>
        <dbReference type="ARBA" id="ARBA00000085"/>
    </source>
</evidence>
<feature type="domain" description="Signal transduction histidine kinase subgroup 3 dimerisation and phosphoacceptor" evidence="11">
    <location>
        <begin position="202"/>
        <end position="267"/>
    </location>
</feature>
<evidence type="ECO:0000259" key="11">
    <source>
        <dbReference type="Pfam" id="PF07730"/>
    </source>
</evidence>
<dbReference type="Proteomes" id="UP001235712">
    <property type="component" value="Unassembled WGS sequence"/>
</dbReference>
<name>A0ABT9NZM6_9ACTN</name>
<keyword evidence="10" id="KW-0812">Transmembrane</keyword>
<dbReference type="InterPro" id="IPR036890">
    <property type="entry name" value="HATPase_C_sf"/>
</dbReference>
<keyword evidence="10" id="KW-1133">Transmembrane helix</keyword>
<dbReference type="InterPro" id="IPR011712">
    <property type="entry name" value="Sig_transdc_His_kin_sub3_dim/P"/>
</dbReference>
<evidence type="ECO:0000313" key="13">
    <source>
        <dbReference type="Proteomes" id="UP001235712"/>
    </source>
</evidence>
<dbReference type="Pfam" id="PF07730">
    <property type="entry name" value="HisKA_3"/>
    <property type="match status" value="1"/>
</dbReference>
<keyword evidence="10" id="KW-0472">Membrane</keyword>
<dbReference type="PANTHER" id="PTHR24421:SF10">
    <property type="entry name" value="NITRATE_NITRITE SENSOR PROTEIN NARQ"/>
    <property type="match status" value="1"/>
</dbReference>
<evidence type="ECO:0000256" key="6">
    <source>
        <dbReference type="ARBA" id="ARBA00022777"/>
    </source>
</evidence>
<keyword evidence="9" id="KW-0175">Coiled coil</keyword>
<keyword evidence="4" id="KW-0808">Transferase</keyword>
<evidence type="ECO:0000256" key="2">
    <source>
        <dbReference type="ARBA" id="ARBA00012438"/>
    </source>
</evidence>
<feature type="transmembrane region" description="Helical" evidence="10">
    <location>
        <begin position="63"/>
        <end position="81"/>
    </location>
</feature>
<evidence type="ECO:0000256" key="10">
    <source>
        <dbReference type="SAM" id="Phobius"/>
    </source>
</evidence>
<evidence type="ECO:0000256" key="8">
    <source>
        <dbReference type="ARBA" id="ARBA00023012"/>
    </source>
</evidence>
<keyword evidence="5" id="KW-0547">Nucleotide-binding</keyword>
<evidence type="ECO:0000256" key="9">
    <source>
        <dbReference type="SAM" id="Coils"/>
    </source>
</evidence>
<dbReference type="EC" id="2.7.13.3" evidence="2"/>
<keyword evidence="7" id="KW-0067">ATP-binding</keyword>
<dbReference type="InterPro" id="IPR050482">
    <property type="entry name" value="Sensor_HK_TwoCompSys"/>
</dbReference>
<keyword evidence="6 12" id="KW-0418">Kinase</keyword>
<dbReference type="PANTHER" id="PTHR24421">
    <property type="entry name" value="NITRATE/NITRITE SENSOR PROTEIN NARX-RELATED"/>
    <property type="match status" value="1"/>
</dbReference>
<feature type="transmembrane region" description="Helical" evidence="10">
    <location>
        <begin position="149"/>
        <end position="169"/>
    </location>
</feature>
<feature type="transmembrane region" description="Helical" evidence="10">
    <location>
        <begin position="33"/>
        <end position="51"/>
    </location>
</feature>
<feature type="transmembrane region" description="Helical" evidence="10">
    <location>
        <begin position="93"/>
        <end position="116"/>
    </location>
</feature>
<sequence length="412" mass="44738">MSLESPAMSGWLPGEMNRMTDAGGHRPRSGRDWAVDTLLFLLAGLMVVLLMVTAEPDRPPHPVLQGLDVALGVPCILLLWWRRRWPVRLAFLMAPLTAVSAIAGLPALALYFTVIVHRPLRHLLPLGLLNLAAGCLSLYVRPDLNGSSALGNLFINVLLISAVTAWALFTRARRQLVVSLRDRAERAESERNLLLEQARASERTRIAREMHDVLGHRISLITMHAGALEFRADKAGPEVAESAAVIRASAHQALQELREVIGVLRTHGDEDIPDRPQPTLGDIPDLVEESRRAGMNVSLELGAQAGGLIGRTVYRIVQEGLTNARKHAPHTAVRVTVTGAPGTGIDVTVVNRAPLAPPDEMPGAGQGLVGLAERVNLGQGRLEHGRTTTGDFRLRAWLPWPVDEDEAGARDV</sequence>
<keyword evidence="3" id="KW-0597">Phosphoprotein</keyword>
<protein>
    <recommendedName>
        <fullName evidence="2">histidine kinase</fullName>
        <ecNumber evidence="2">2.7.13.3</ecNumber>
    </recommendedName>
</protein>
<dbReference type="Gene3D" id="3.30.565.10">
    <property type="entry name" value="Histidine kinase-like ATPase, C-terminal domain"/>
    <property type="match status" value="1"/>
</dbReference>
<gene>
    <name evidence="12" type="ORF">J2S57_001632</name>
</gene>
<evidence type="ECO:0000256" key="4">
    <source>
        <dbReference type="ARBA" id="ARBA00022679"/>
    </source>
</evidence>
<keyword evidence="13" id="KW-1185">Reference proteome</keyword>
<accession>A0ABT9NZM6</accession>
<organism evidence="12 13">
    <name type="scientific">Kineosporia succinea</name>
    <dbReference type="NCBI Taxonomy" id="84632"/>
    <lineage>
        <taxon>Bacteria</taxon>
        <taxon>Bacillati</taxon>
        <taxon>Actinomycetota</taxon>
        <taxon>Actinomycetes</taxon>
        <taxon>Kineosporiales</taxon>
        <taxon>Kineosporiaceae</taxon>
        <taxon>Kineosporia</taxon>
    </lineage>
</organism>
<keyword evidence="8" id="KW-0902">Two-component regulatory system</keyword>
<dbReference type="GO" id="GO:0016301">
    <property type="term" value="F:kinase activity"/>
    <property type="evidence" value="ECO:0007669"/>
    <property type="project" value="UniProtKB-KW"/>
</dbReference>
<evidence type="ECO:0000313" key="12">
    <source>
        <dbReference type="EMBL" id="MDP9825883.1"/>
    </source>
</evidence>
<feature type="transmembrane region" description="Helical" evidence="10">
    <location>
        <begin position="122"/>
        <end position="140"/>
    </location>
</feature>
<dbReference type="EMBL" id="JAUSQZ010000001">
    <property type="protein sequence ID" value="MDP9825883.1"/>
    <property type="molecule type" value="Genomic_DNA"/>
</dbReference>
<comment type="caution">
    <text evidence="12">The sequence shown here is derived from an EMBL/GenBank/DDBJ whole genome shotgun (WGS) entry which is preliminary data.</text>
</comment>
<dbReference type="SUPFAM" id="SSF55874">
    <property type="entry name" value="ATPase domain of HSP90 chaperone/DNA topoisomerase II/histidine kinase"/>
    <property type="match status" value="1"/>
</dbReference>
<evidence type="ECO:0000256" key="7">
    <source>
        <dbReference type="ARBA" id="ARBA00022840"/>
    </source>
</evidence>
<dbReference type="CDD" id="cd16917">
    <property type="entry name" value="HATPase_UhpB-NarQ-NarX-like"/>
    <property type="match status" value="1"/>
</dbReference>